<name>A0A2J6QJE2_9HELO</name>
<protein>
    <submittedName>
        <fullName evidence="2">HET-domain-containing protein</fullName>
    </submittedName>
</protein>
<reference evidence="2 3" key="1">
    <citation type="submission" date="2016-05" db="EMBL/GenBank/DDBJ databases">
        <title>A degradative enzymes factory behind the ericoid mycorrhizal symbiosis.</title>
        <authorList>
            <consortium name="DOE Joint Genome Institute"/>
            <person name="Martino E."/>
            <person name="Morin E."/>
            <person name="Grelet G."/>
            <person name="Kuo A."/>
            <person name="Kohler A."/>
            <person name="Daghino S."/>
            <person name="Barry K."/>
            <person name="Choi C."/>
            <person name="Cichocki N."/>
            <person name="Clum A."/>
            <person name="Copeland A."/>
            <person name="Hainaut M."/>
            <person name="Haridas S."/>
            <person name="Labutti K."/>
            <person name="Lindquist E."/>
            <person name="Lipzen A."/>
            <person name="Khouja H.-R."/>
            <person name="Murat C."/>
            <person name="Ohm R."/>
            <person name="Olson A."/>
            <person name="Spatafora J."/>
            <person name="Veneault-Fourrey C."/>
            <person name="Henrissat B."/>
            <person name="Grigoriev I."/>
            <person name="Martin F."/>
            <person name="Perotto S."/>
        </authorList>
    </citation>
    <scope>NUCLEOTIDE SEQUENCE [LARGE SCALE GENOMIC DNA]</scope>
    <source>
        <strain evidence="2 3">UAMH 7357</strain>
    </source>
</reference>
<dbReference type="Pfam" id="PF06985">
    <property type="entry name" value="HET"/>
    <property type="match status" value="1"/>
</dbReference>
<dbReference type="InterPro" id="IPR010730">
    <property type="entry name" value="HET"/>
</dbReference>
<organism evidence="2 3">
    <name type="scientific">Hyaloscypha hepaticicola</name>
    <dbReference type="NCBI Taxonomy" id="2082293"/>
    <lineage>
        <taxon>Eukaryota</taxon>
        <taxon>Fungi</taxon>
        <taxon>Dikarya</taxon>
        <taxon>Ascomycota</taxon>
        <taxon>Pezizomycotina</taxon>
        <taxon>Leotiomycetes</taxon>
        <taxon>Helotiales</taxon>
        <taxon>Hyaloscyphaceae</taxon>
        <taxon>Hyaloscypha</taxon>
    </lineage>
</organism>
<evidence type="ECO:0000259" key="1">
    <source>
        <dbReference type="Pfam" id="PF06985"/>
    </source>
</evidence>
<dbReference type="AlphaFoldDB" id="A0A2J6QJE2"/>
<gene>
    <name evidence="2" type="ORF">NA56DRAFT_685455</name>
</gene>
<dbReference type="PANTHER" id="PTHR33112">
    <property type="entry name" value="DOMAIN PROTEIN, PUTATIVE-RELATED"/>
    <property type="match status" value="1"/>
</dbReference>
<dbReference type="EMBL" id="KZ613468">
    <property type="protein sequence ID" value="PMD26389.1"/>
    <property type="molecule type" value="Genomic_DNA"/>
</dbReference>
<dbReference type="STRING" id="1745343.A0A2J6QJE2"/>
<dbReference type="OrthoDB" id="2958217at2759"/>
<keyword evidence="3" id="KW-1185">Reference proteome</keyword>
<accession>A0A2J6QJE2</accession>
<dbReference type="Proteomes" id="UP000235672">
    <property type="component" value="Unassembled WGS sequence"/>
</dbReference>
<dbReference type="PANTHER" id="PTHR33112:SF12">
    <property type="entry name" value="HETEROKARYON INCOMPATIBILITY DOMAIN-CONTAINING PROTEIN"/>
    <property type="match status" value="1"/>
</dbReference>
<evidence type="ECO:0000313" key="2">
    <source>
        <dbReference type="EMBL" id="PMD26389.1"/>
    </source>
</evidence>
<feature type="domain" description="Heterokaryon incompatibility" evidence="1">
    <location>
        <begin position="230"/>
        <end position="379"/>
    </location>
</feature>
<sequence length="757" mass="86766">MAAELQQALLEAGGDTSMCNLCRPSIEGHVPLIGLQEKKVQDLPNAKIKLRNRLSDIIDAANQCWVCGWLLLLFRNRRSESFAEILPADYERVWMGIEPDYIHTFEKGRTIRDVSEDRRVLIRISIYVDSRTISKKFDYFLYLQQSDQQAINLPDLLDHTHSLEWPIHKPYEARIRPPEADLRLCQRWKDHCIEFHNGVCDKIKVPKISTIRLVDVTLKCIAHLPATVPWVALSYCWGGPQEHSLRKDNLADYGMPGALTEKKLPPVIFDALIATSALGERYVWIDSLCIVQDDELDKAKYLSIMDAIYAHAVLTIVNAASGDTSSGLPGIRKLVHRRIQQPFKLNGVWLTEALDPGHGYSTGYLERCKWSTRGWTFQEGLLSRRCLIFTTDQIYWQCQKSTWCEGSFWERIDDLQIYRHFHGENLLTSLADPIIKNWAALYITILGQYMPREFTSDSDVMHALTGVLQVLKQLTGEDHFWGLPINVLEHALTWTAHDFPSRRESHHKYVDSGGKLLSCPFPSWSWIGWRSKGINLGVVNPSITMRTLGLRFYRLDNKGNPIPLLETWPPPADDTTYDDTRQLIRYPPSATHPWLDTTRQTITLVDIPPFLASSPLAPSLLCFWTSAAVLRIEQRGWNEYWNEPHIVLCDPDGDIELPGRWAPEGYMRRAGREQEQDVNFNLPKYGKFIVGGAIRQRMSHGGRLTLTLVMVETGTSDGEAEAVASVVCRRRYLVKEVMESQWEMLQGTKRWELVLLY</sequence>
<evidence type="ECO:0000313" key="3">
    <source>
        <dbReference type="Proteomes" id="UP000235672"/>
    </source>
</evidence>
<proteinExistence type="predicted"/>